<evidence type="ECO:0000256" key="1">
    <source>
        <dbReference type="SAM" id="Phobius"/>
    </source>
</evidence>
<keyword evidence="1" id="KW-0812">Transmembrane</keyword>
<dbReference type="KEGG" id="xak:KIMC2_20070"/>
<keyword evidence="3" id="KW-1185">Reference proteome</keyword>
<dbReference type="EMBL" id="AP026801">
    <property type="protein sequence ID" value="BDR57445.1"/>
    <property type="molecule type" value="Genomic_DNA"/>
</dbReference>
<sequence>MEIKGAFENTAFKFVGNVPDILSNYVEDGELYNTPSLLFLEERYINETEFFSQIVDKFKIKKFDKTLLIFRDEKIVDAGCFSKEFNIYSEVISENNINGLNKKDLCISVSHFCKYKMNDKIRFVQSIYIMLFLSNVTEYDDNNFDFQVKLDDESYLQHIDFKQVKSFNLLNIYSWIVDSKENVQTRLEIVRKLIIEKRSFNLTKEDLYKAKSIFNRVIKEKTDDYFKQVNMLKDDFFNFTKSQRESYQSLNLKFIGWSSSIALFIYGEIKDKPSGNLMKKILFSKTEKSLLFLLIFFISLIVIWIIFVREMNELKDEYKKIKIFYNDHLFFEENDFSNYMEYPKISRLYIWSFIVLLVLLISRIVLPFFMYSFL</sequence>
<evidence type="ECO:0000313" key="2">
    <source>
        <dbReference type="EMBL" id="BDR57445.1"/>
    </source>
</evidence>
<protein>
    <submittedName>
        <fullName evidence="2">Uncharacterized protein</fullName>
    </submittedName>
</protein>
<dbReference type="Proteomes" id="UP001321804">
    <property type="component" value="Chromosome"/>
</dbReference>
<reference evidence="2 3" key="1">
    <citation type="journal article" date="2023" name="Microbiol. Spectr.">
        <title>Symbiosis of Carpenter Bees with Uncharacterized Lactic Acid Bacteria Showing NAD Auxotrophy.</title>
        <authorList>
            <person name="Kawasaki S."/>
            <person name="Ozawa K."/>
            <person name="Mori T."/>
            <person name="Yamamoto A."/>
            <person name="Ito M."/>
            <person name="Ohkuma M."/>
            <person name="Sakamoto M."/>
            <person name="Matsutani M."/>
        </authorList>
    </citation>
    <scope>NUCLEOTIDE SEQUENCE [LARGE SCALE GENOMIC DNA]</scope>
    <source>
        <strain evidence="2 3">KimC2</strain>
    </source>
</reference>
<accession>A0AAU9D7N1</accession>
<feature type="transmembrane region" description="Helical" evidence="1">
    <location>
        <begin position="250"/>
        <end position="269"/>
    </location>
</feature>
<name>A0AAU9D7N1_9LACO</name>
<organism evidence="2 3">
    <name type="scientific">Xylocopilactobacillus apis</name>
    <dbReference type="NCBI Taxonomy" id="2932183"/>
    <lineage>
        <taxon>Bacteria</taxon>
        <taxon>Bacillati</taxon>
        <taxon>Bacillota</taxon>
        <taxon>Bacilli</taxon>
        <taxon>Lactobacillales</taxon>
        <taxon>Lactobacillaceae</taxon>
        <taxon>Xylocopilactobacillus</taxon>
    </lineage>
</organism>
<gene>
    <name evidence="2" type="ORF">KIMC2_20070</name>
</gene>
<feature type="transmembrane region" description="Helical" evidence="1">
    <location>
        <begin position="290"/>
        <end position="308"/>
    </location>
</feature>
<proteinExistence type="predicted"/>
<dbReference type="AlphaFoldDB" id="A0AAU9D7N1"/>
<evidence type="ECO:0000313" key="3">
    <source>
        <dbReference type="Proteomes" id="UP001321804"/>
    </source>
</evidence>
<dbReference type="RefSeq" id="WP_317696550.1">
    <property type="nucleotide sequence ID" value="NZ_AP026801.1"/>
</dbReference>
<keyword evidence="1" id="KW-0472">Membrane</keyword>
<keyword evidence="1" id="KW-1133">Transmembrane helix</keyword>
<feature type="transmembrane region" description="Helical" evidence="1">
    <location>
        <begin position="348"/>
        <end position="371"/>
    </location>
</feature>